<proteinExistence type="predicted"/>
<dbReference type="InterPro" id="IPR011738">
    <property type="entry name" value="Phage_CHP"/>
</dbReference>
<keyword evidence="2" id="KW-1185">Reference proteome</keyword>
<gene>
    <name evidence="1" type="ORF">Pan216_30340</name>
</gene>
<dbReference type="Pfam" id="PF05135">
    <property type="entry name" value="Phage_connect_1"/>
    <property type="match status" value="1"/>
</dbReference>
<sequence>MSVSVVTPPTDEPVWIDDLRKHCRIPIDDTDEDDLLAIYLGAARDWVEGFTRRAVMPQTLKLTLKSFPVEEGWYSATAPIELPRPPARELLSLDWFDQSGTLQSFDVDDLIVLTDREPAIVVPVPGVCWPVAQPRPDAVTLTWDAGYASAAAVPDGIKNALLLVAASNYEQREATSDAKQTEVPYGAARLLWRHRFVLP</sequence>
<dbReference type="KEGG" id="knv:Pan216_30340"/>
<dbReference type="InterPro" id="IPR006450">
    <property type="entry name" value="Phage_HK97_gp6-like"/>
</dbReference>
<evidence type="ECO:0000313" key="2">
    <source>
        <dbReference type="Proteomes" id="UP000317093"/>
    </source>
</evidence>
<name>A0A518B5B2_9BACT</name>
<organism evidence="1 2">
    <name type="scientific">Kolteria novifilia</name>
    <dbReference type="NCBI Taxonomy" id="2527975"/>
    <lineage>
        <taxon>Bacteria</taxon>
        <taxon>Pseudomonadati</taxon>
        <taxon>Planctomycetota</taxon>
        <taxon>Planctomycetia</taxon>
        <taxon>Kolteriales</taxon>
        <taxon>Kolteriaceae</taxon>
        <taxon>Kolteria</taxon>
    </lineage>
</organism>
<dbReference type="OrthoDB" id="285301at2"/>
<dbReference type="Proteomes" id="UP000317093">
    <property type="component" value="Chromosome"/>
</dbReference>
<dbReference type="Gene3D" id="1.10.3230.30">
    <property type="entry name" value="Phage gp6-like head-tail connector protein"/>
    <property type="match status" value="1"/>
</dbReference>
<reference evidence="1 2" key="1">
    <citation type="submission" date="2019-02" db="EMBL/GenBank/DDBJ databases">
        <title>Deep-cultivation of Planctomycetes and their phenomic and genomic characterization uncovers novel biology.</title>
        <authorList>
            <person name="Wiegand S."/>
            <person name="Jogler M."/>
            <person name="Boedeker C."/>
            <person name="Pinto D."/>
            <person name="Vollmers J."/>
            <person name="Rivas-Marin E."/>
            <person name="Kohn T."/>
            <person name="Peeters S.H."/>
            <person name="Heuer A."/>
            <person name="Rast P."/>
            <person name="Oberbeckmann S."/>
            <person name="Bunk B."/>
            <person name="Jeske O."/>
            <person name="Meyerdierks A."/>
            <person name="Storesund J.E."/>
            <person name="Kallscheuer N."/>
            <person name="Luecker S."/>
            <person name="Lage O.M."/>
            <person name="Pohl T."/>
            <person name="Merkel B.J."/>
            <person name="Hornburger P."/>
            <person name="Mueller R.-W."/>
            <person name="Bruemmer F."/>
            <person name="Labrenz M."/>
            <person name="Spormann A.M."/>
            <person name="Op den Camp H."/>
            <person name="Overmann J."/>
            <person name="Amann R."/>
            <person name="Jetten M.S.M."/>
            <person name="Mascher T."/>
            <person name="Medema M.H."/>
            <person name="Devos D.P."/>
            <person name="Kaster A.-K."/>
            <person name="Ovreas L."/>
            <person name="Rohde M."/>
            <person name="Galperin M.Y."/>
            <person name="Jogler C."/>
        </authorList>
    </citation>
    <scope>NUCLEOTIDE SEQUENCE [LARGE SCALE GENOMIC DNA]</scope>
    <source>
        <strain evidence="1 2">Pan216</strain>
    </source>
</reference>
<protein>
    <submittedName>
        <fullName evidence="1">Phage gp6-like head-tail connector protein</fullName>
    </submittedName>
</protein>
<dbReference type="CDD" id="cd08054">
    <property type="entry name" value="gp6"/>
    <property type="match status" value="1"/>
</dbReference>
<accession>A0A518B5B2</accession>
<dbReference type="NCBIfam" id="TIGR01560">
    <property type="entry name" value="put_DNA_pack"/>
    <property type="match status" value="1"/>
</dbReference>
<dbReference type="RefSeq" id="WP_145258724.1">
    <property type="nucleotide sequence ID" value="NZ_CP036279.1"/>
</dbReference>
<dbReference type="EMBL" id="CP036279">
    <property type="protein sequence ID" value="QDU62167.1"/>
    <property type="molecule type" value="Genomic_DNA"/>
</dbReference>
<evidence type="ECO:0000313" key="1">
    <source>
        <dbReference type="EMBL" id="QDU62167.1"/>
    </source>
</evidence>
<dbReference type="NCBIfam" id="TIGR02215">
    <property type="entry name" value="phage_chp_gp8"/>
    <property type="match status" value="1"/>
</dbReference>
<dbReference type="InterPro" id="IPR021146">
    <property type="entry name" value="Phage_gp6-like_head-tail"/>
</dbReference>
<dbReference type="AlphaFoldDB" id="A0A518B5B2"/>